<dbReference type="Pfam" id="PF13593">
    <property type="entry name" value="SBF_like"/>
    <property type="match status" value="1"/>
</dbReference>
<dbReference type="PANTHER" id="PTHR18640:SF5">
    <property type="entry name" value="SODIUM_BILE ACID COTRANSPORTER 7"/>
    <property type="match status" value="1"/>
</dbReference>
<feature type="transmembrane region" description="Helical" evidence="2">
    <location>
        <begin position="308"/>
        <end position="329"/>
    </location>
</feature>
<evidence type="ECO:0000313" key="3">
    <source>
        <dbReference type="EMBL" id="CAE0464478.1"/>
    </source>
</evidence>
<dbReference type="InterPro" id="IPR016833">
    <property type="entry name" value="Put_Na-Bile_cotransptr"/>
</dbReference>
<feature type="transmembrane region" description="Helical" evidence="2">
    <location>
        <begin position="240"/>
        <end position="258"/>
    </location>
</feature>
<sequence length="421" mass="46331">MSEVVQKPMVDFPISVLDAKENDEEEPLNNNDNDYASGKLAPEDDNKAPTPTEAEAEVEAPKPSALCCVKNWLVGFYIANSFLILVLAAILLAKAYPPLGAKYLAPRITATWVAVMIIFLLSGIGLKSEELANAFKRLGFNSFVQIFNFFVVSSVTFGFSRLMVEWKVLPQSLADGLTIATSVPITVNMVLVLTKSAGGDEASAIFNAAFGSLIAVFLSPGLVLMYLGVGGFGSVDVGTVFYKLSLRVILPIVVGQIFRKFSKTVVNFVTKHKPKFKKVQEYALVFIVYCVFCRTFEADRDTSVGDIFIMIGLELFLLLSMMVLAWFGLKLCFPNEPKLRVMGLFGCTHKSVAMGIPLINAIYEESPLVGYYTLPLLIWHPMQLVIGTFIAPRLSAFVKREEERLQKNDLSLAEDNSGDNA</sequence>
<name>A0A7S3Q3A9_9STRA</name>
<feature type="transmembrane region" description="Helical" evidence="2">
    <location>
        <begin position="369"/>
        <end position="391"/>
    </location>
</feature>
<feature type="transmembrane region" description="Helical" evidence="2">
    <location>
        <begin position="72"/>
        <end position="92"/>
    </location>
</feature>
<feature type="transmembrane region" description="Helical" evidence="2">
    <location>
        <begin position="279"/>
        <end position="296"/>
    </location>
</feature>
<evidence type="ECO:0000256" key="1">
    <source>
        <dbReference type="SAM" id="MobiDB-lite"/>
    </source>
</evidence>
<organism evidence="3">
    <name type="scientific">Chaetoceros debilis</name>
    <dbReference type="NCBI Taxonomy" id="122233"/>
    <lineage>
        <taxon>Eukaryota</taxon>
        <taxon>Sar</taxon>
        <taxon>Stramenopiles</taxon>
        <taxon>Ochrophyta</taxon>
        <taxon>Bacillariophyta</taxon>
        <taxon>Coscinodiscophyceae</taxon>
        <taxon>Chaetocerotophycidae</taxon>
        <taxon>Chaetocerotales</taxon>
        <taxon>Chaetocerotaceae</taxon>
        <taxon>Chaetoceros</taxon>
    </lineage>
</organism>
<evidence type="ECO:0000256" key="2">
    <source>
        <dbReference type="SAM" id="Phobius"/>
    </source>
</evidence>
<feature type="transmembrane region" description="Helical" evidence="2">
    <location>
        <begin position="104"/>
        <end position="126"/>
    </location>
</feature>
<dbReference type="EMBL" id="HBIO01011964">
    <property type="protein sequence ID" value="CAE0464478.1"/>
    <property type="molecule type" value="Transcribed_RNA"/>
</dbReference>
<dbReference type="PANTHER" id="PTHR18640">
    <property type="entry name" value="SOLUTE CARRIER FAMILY 10 MEMBER 7"/>
    <property type="match status" value="1"/>
</dbReference>
<dbReference type="Gene3D" id="1.20.1530.20">
    <property type="match status" value="1"/>
</dbReference>
<feature type="transmembrane region" description="Helical" evidence="2">
    <location>
        <begin position="172"/>
        <end position="193"/>
    </location>
</feature>
<reference evidence="3" key="1">
    <citation type="submission" date="2021-01" db="EMBL/GenBank/DDBJ databases">
        <authorList>
            <person name="Corre E."/>
            <person name="Pelletier E."/>
            <person name="Niang G."/>
            <person name="Scheremetjew M."/>
            <person name="Finn R."/>
            <person name="Kale V."/>
            <person name="Holt S."/>
            <person name="Cochrane G."/>
            <person name="Meng A."/>
            <person name="Brown T."/>
            <person name="Cohen L."/>
        </authorList>
    </citation>
    <scope>NUCLEOTIDE SEQUENCE</scope>
    <source>
        <strain evidence="3">MM31A-1</strain>
    </source>
</reference>
<feature type="transmembrane region" description="Helical" evidence="2">
    <location>
        <begin position="138"/>
        <end position="160"/>
    </location>
</feature>
<feature type="transmembrane region" description="Helical" evidence="2">
    <location>
        <begin position="205"/>
        <end position="228"/>
    </location>
</feature>
<feature type="transmembrane region" description="Helical" evidence="2">
    <location>
        <begin position="341"/>
        <end position="363"/>
    </location>
</feature>
<gene>
    <name evidence="3" type="ORF">CDEB00056_LOCUS9319</name>
</gene>
<accession>A0A7S3Q3A9</accession>
<keyword evidence="2" id="KW-0472">Membrane</keyword>
<dbReference type="GO" id="GO:0005886">
    <property type="term" value="C:plasma membrane"/>
    <property type="evidence" value="ECO:0007669"/>
    <property type="project" value="TreeGrafter"/>
</dbReference>
<dbReference type="InterPro" id="IPR038770">
    <property type="entry name" value="Na+/solute_symporter_sf"/>
</dbReference>
<keyword evidence="2" id="KW-0812">Transmembrane</keyword>
<feature type="region of interest" description="Disordered" evidence="1">
    <location>
        <begin position="15"/>
        <end position="57"/>
    </location>
</feature>
<evidence type="ECO:0008006" key="4">
    <source>
        <dbReference type="Google" id="ProtNLM"/>
    </source>
</evidence>
<proteinExistence type="predicted"/>
<dbReference type="AlphaFoldDB" id="A0A7S3Q3A9"/>
<keyword evidence="2" id="KW-1133">Transmembrane helix</keyword>
<protein>
    <recommendedName>
        <fullName evidence="4">Sodium/bile acid cotransporter</fullName>
    </recommendedName>
</protein>